<dbReference type="OrthoDB" id="414418at2759"/>
<evidence type="ECO:0000313" key="1">
    <source>
        <dbReference type="EMBL" id="CAF1082325.1"/>
    </source>
</evidence>
<dbReference type="Proteomes" id="UP000663845">
    <property type="component" value="Unassembled WGS sequence"/>
</dbReference>
<dbReference type="AlphaFoldDB" id="A0A819KC44"/>
<name>A0A819KC44_9BILA</name>
<dbReference type="SUPFAM" id="SSF53254">
    <property type="entry name" value="Phosphoglycerate mutase-like"/>
    <property type="match status" value="1"/>
</dbReference>
<evidence type="ECO:0000313" key="7">
    <source>
        <dbReference type="Proteomes" id="UP000663844"/>
    </source>
</evidence>
<evidence type="ECO:0000313" key="3">
    <source>
        <dbReference type="EMBL" id="CAF1426859.1"/>
    </source>
</evidence>
<dbReference type="PANTHER" id="PTHR16469:SF5">
    <property type="entry name" value="PHOSPHOGLYCERATE MUTASE FAMILY PROTEIN"/>
    <property type="match status" value="1"/>
</dbReference>
<evidence type="ECO:0000313" key="4">
    <source>
        <dbReference type="EMBL" id="CAF1429592.1"/>
    </source>
</evidence>
<dbReference type="InterPro" id="IPR013078">
    <property type="entry name" value="His_Pase_superF_clade-1"/>
</dbReference>
<dbReference type="PANTHER" id="PTHR16469">
    <property type="entry name" value="UBIQUITIN-ASSOCIATED AND SH3 DOMAIN-CONTAINING BA-RELATED"/>
    <property type="match status" value="1"/>
</dbReference>
<dbReference type="Gene3D" id="3.40.50.1240">
    <property type="entry name" value="Phosphoglycerate mutase-like"/>
    <property type="match status" value="1"/>
</dbReference>
<dbReference type="EMBL" id="CAJNOI010000114">
    <property type="protein sequence ID" value="CAF1082325.1"/>
    <property type="molecule type" value="Genomic_DNA"/>
</dbReference>
<dbReference type="InterPro" id="IPR029033">
    <property type="entry name" value="His_PPase_superfam"/>
</dbReference>
<dbReference type="InterPro" id="IPR051710">
    <property type="entry name" value="Phosphatase_SH3-domain"/>
</dbReference>
<dbReference type="EMBL" id="CAJNOM010000424">
    <property type="protein sequence ID" value="CAF1429592.1"/>
    <property type="molecule type" value="Genomic_DNA"/>
</dbReference>
<evidence type="ECO:0000313" key="6">
    <source>
        <dbReference type="Proteomes" id="UP000663832"/>
    </source>
</evidence>
<proteinExistence type="predicted"/>
<evidence type="ECO:0000313" key="2">
    <source>
        <dbReference type="EMBL" id="CAF1262873.1"/>
    </source>
</evidence>
<accession>A0A819KC44</accession>
<sequence>MNQQQLHRPRIIIMRHSERLDFVLKNNNWPQEVFINGVYSPNVTQMPTVLPIRANPHEYSLDTPLSRHGKAHAYHTGEFFRSLGLIPHRVYTSPAMRCVQTADSVLEGLGRRERAPLRVDLALHEPTKRNLPLQPAEFFASAGFFVDISYQPVLAPSNNTIIVRETRLAYYRRMYAVLKRITRKLISQNMKITASSPTPPTILIVTHRPCVTLLAAMLNLDAVDDKLGYLNEMETNKRGEVNFLSMIIAEYDAATGTWVFLSDFPQLPTTPLLSANVLMNALKIAD</sequence>
<dbReference type="Proteomes" id="UP000663844">
    <property type="component" value="Unassembled WGS sequence"/>
</dbReference>
<evidence type="ECO:0000313" key="5">
    <source>
        <dbReference type="EMBL" id="CAF3945361.1"/>
    </source>
</evidence>
<organism evidence="5 7">
    <name type="scientific">Adineta steineri</name>
    <dbReference type="NCBI Taxonomy" id="433720"/>
    <lineage>
        <taxon>Eukaryota</taxon>
        <taxon>Metazoa</taxon>
        <taxon>Spiralia</taxon>
        <taxon>Gnathifera</taxon>
        <taxon>Rotifera</taxon>
        <taxon>Eurotatoria</taxon>
        <taxon>Bdelloidea</taxon>
        <taxon>Adinetida</taxon>
        <taxon>Adinetidae</taxon>
        <taxon>Adineta</taxon>
    </lineage>
</organism>
<dbReference type="EMBL" id="CAJNOG010000479">
    <property type="protein sequence ID" value="CAF1262873.1"/>
    <property type="molecule type" value="Genomic_DNA"/>
</dbReference>
<protein>
    <recommendedName>
        <fullName evidence="8">Phosphoglycerate mutase-like protein</fullName>
    </recommendedName>
</protein>
<gene>
    <name evidence="1" type="ORF">BJG266_LOCUS20333</name>
    <name evidence="2" type="ORF">JYZ213_LOCUS30253</name>
    <name evidence="5" type="ORF">OXD698_LOCUS26361</name>
    <name evidence="3" type="ORF">QVE165_LOCUS38684</name>
    <name evidence="4" type="ORF">QVE165_LOCUS38859</name>
</gene>
<dbReference type="EMBL" id="CAJOAZ010002618">
    <property type="protein sequence ID" value="CAF3945361.1"/>
    <property type="molecule type" value="Genomic_DNA"/>
</dbReference>
<evidence type="ECO:0008006" key="8">
    <source>
        <dbReference type="Google" id="ProtNLM"/>
    </source>
</evidence>
<keyword evidence="6" id="KW-1185">Reference proteome</keyword>
<dbReference type="Proteomes" id="UP000663877">
    <property type="component" value="Unassembled WGS sequence"/>
</dbReference>
<dbReference type="Pfam" id="PF00300">
    <property type="entry name" value="His_Phos_1"/>
    <property type="match status" value="1"/>
</dbReference>
<comment type="caution">
    <text evidence="5">The sequence shown here is derived from an EMBL/GenBank/DDBJ whole genome shotgun (WGS) entry which is preliminary data.</text>
</comment>
<dbReference type="Proteomes" id="UP000663832">
    <property type="component" value="Unassembled WGS sequence"/>
</dbReference>
<dbReference type="CDD" id="cd07067">
    <property type="entry name" value="HP_PGM_like"/>
    <property type="match status" value="1"/>
</dbReference>
<reference evidence="5" key="1">
    <citation type="submission" date="2021-02" db="EMBL/GenBank/DDBJ databases">
        <authorList>
            <person name="Nowell W R."/>
        </authorList>
    </citation>
    <scope>NUCLEOTIDE SEQUENCE</scope>
</reference>
<dbReference type="EMBL" id="CAJNOM010000419">
    <property type="protein sequence ID" value="CAF1426859.1"/>
    <property type="molecule type" value="Genomic_DNA"/>
</dbReference>